<evidence type="ECO:0000313" key="1">
    <source>
        <dbReference type="EMBL" id="OYD14961.1"/>
    </source>
</evidence>
<accession>A0A235BRW9</accession>
<dbReference type="Proteomes" id="UP000215559">
    <property type="component" value="Unassembled WGS sequence"/>
</dbReference>
<reference evidence="1 2" key="1">
    <citation type="submission" date="2017-07" db="EMBL/GenBank/DDBJ databases">
        <title>Recovery of genomes from metagenomes via a dereplication, aggregation, and scoring strategy.</title>
        <authorList>
            <person name="Sieber C.M."/>
            <person name="Probst A.J."/>
            <person name="Sharrar A."/>
            <person name="Thomas B.C."/>
            <person name="Hess M."/>
            <person name="Tringe S.G."/>
            <person name="Banfield J.F."/>
        </authorList>
    </citation>
    <scope>NUCLEOTIDE SEQUENCE [LARGE SCALE GENOMIC DNA]</scope>
    <source>
        <strain evidence="1">JGI_Cruoil_03_51_56</strain>
    </source>
</reference>
<evidence type="ECO:0000313" key="2">
    <source>
        <dbReference type="Proteomes" id="UP000215559"/>
    </source>
</evidence>
<dbReference type="AlphaFoldDB" id="A0A235BRW9"/>
<comment type="caution">
    <text evidence="1">The sequence shown here is derived from an EMBL/GenBank/DDBJ whole genome shotgun (WGS) entry which is preliminary data.</text>
</comment>
<sequence length="134" mass="15172">MPWYGFIHPALAIITMIYGVIIAQTSVSRLQDWNYPLRKQRSRSIVFFVLCIANLVLGYMVSRAPRIDVKLTFHLPMAIIVSVLALFAMIATFTRSTKPGKLSPFMHWHPWFIIIGVVFTLTMGFIGLLAAFGI</sequence>
<proteinExistence type="predicted"/>
<name>A0A235BRW9_UNCW3</name>
<evidence type="ECO:0008006" key="3">
    <source>
        <dbReference type="Google" id="ProtNLM"/>
    </source>
</evidence>
<gene>
    <name evidence="1" type="ORF">CH330_06960</name>
</gene>
<organism evidence="1 2">
    <name type="scientific">candidate division WOR-3 bacterium JGI_Cruoil_03_51_56</name>
    <dbReference type="NCBI Taxonomy" id="1973747"/>
    <lineage>
        <taxon>Bacteria</taxon>
        <taxon>Bacteria division WOR-3</taxon>
    </lineage>
</organism>
<protein>
    <recommendedName>
        <fullName evidence="3">Cytochrome b561 domain-containing protein</fullName>
    </recommendedName>
</protein>
<dbReference type="EMBL" id="NOZP01000131">
    <property type="protein sequence ID" value="OYD14961.1"/>
    <property type="molecule type" value="Genomic_DNA"/>
</dbReference>